<dbReference type="SUPFAM" id="SSF82114">
    <property type="entry name" value="Riboflavin kinase-like"/>
    <property type="match status" value="1"/>
</dbReference>
<dbReference type="RefSeq" id="WP_243922993.1">
    <property type="nucleotide sequence ID" value="NZ_JALHLG010000032.1"/>
</dbReference>
<evidence type="ECO:0000256" key="12">
    <source>
        <dbReference type="ARBA" id="ARBA00023268"/>
    </source>
</evidence>
<protein>
    <recommendedName>
        <fullName evidence="15">Riboflavin biosynthesis protein</fullName>
    </recommendedName>
    <domain>
        <recommendedName>
            <fullName evidence="15">Riboflavin kinase</fullName>
            <ecNumber evidence="15">2.7.1.26</ecNumber>
        </recommendedName>
        <alternativeName>
            <fullName evidence="15">Flavokinase</fullName>
        </alternativeName>
    </domain>
    <domain>
        <recommendedName>
            <fullName evidence="15">FMN adenylyltransferase</fullName>
            <ecNumber evidence="15">2.7.7.2</ecNumber>
        </recommendedName>
        <alternativeName>
            <fullName evidence="15">FAD pyrophosphorylase</fullName>
        </alternativeName>
        <alternativeName>
            <fullName evidence="15">FAD synthase</fullName>
        </alternativeName>
    </domain>
</protein>
<dbReference type="Pfam" id="PF06574">
    <property type="entry name" value="FAD_syn"/>
    <property type="match status" value="1"/>
</dbReference>
<keyword evidence="12" id="KW-0511">Multifunctional enzyme</keyword>
<evidence type="ECO:0000313" key="17">
    <source>
        <dbReference type="EMBL" id="MCJ2188372.1"/>
    </source>
</evidence>
<evidence type="ECO:0000256" key="4">
    <source>
        <dbReference type="ARBA" id="ARBA00022630"/>
    </source>
</evidence>
<dbReference type="Proteomes" id="UP001202281">
    <property type="component" value="Unassembled WGS sequence"/>
</dbReference>
<dbReference type="InterPro" id="IPR023468">
    <property type="entry name" value="Riboflavin_kinase"/>
</dbReference>
<dbReference type="InterPro" id="IPR002606">
    <property type="entry name" value="Riboflavin_kinase_bac"/>
</dbReference>
<evidence type="ECO:0000256" key="10">
    <source>
        <dbReference type="ARBA" id="ARBA00022827"/>
    </source>
</evidence>
<dbReference type="InterPro" id="IPR014729">
    <property type="entry name" value="Rossmann-like_a/b/a_fold"/>
</dbReference>
<accession>A0ABT0BTL7</accession>
<name>A0ABT0BTL7_9SPHN</name>
<keyword evidence="11 15" id="KW-0067">ATP-binding</keyword>
<dbReference type="GO" id="GO:0008531">
    <property type="term" value="F:riboflavin kinase activity"/>
    <property type="evidence" value="ECO:0007669"/>
    <property type="project" value="UniProtKB-EC"/>
</dbReference>
<evidence type="ECO:0000256" key="3">
    <source>
        <dbReference type="ARBA" id="ARBA00005201"/>
    </source>
</evidence>
<proteinExistence type="inferred from homology"/>
<keyword evidence="6 15" id="KW-0808">Transferase</keyword>
<evidence type="ECO:0000256" key="6">
    <source>
        <dbReference type="ARBA" id="ARBA00022679"/>
    </source>
</evidence>
<dbReference type="NCBIfam" id="TIGR00083">
    <property type="entry name" value="ribF"/>
    <property type="match status" value="1"/>
</dbReference>
<evidence type="ECO:0000256" key="15">
    <source>
        <dbReference type="PIRNR" id="PIRNR004491"/>
    </source>
</evidence>
<evidence type="ECO:0000259" key="16">
    <source>
        <dbReference type="SMART" id="SM00904"/>
    </source>
</evidence>
<dbReference type="SMART" id="SM00904">
    <property type="entry name" value="Flavokinase"/>
    <property type="match status" value="1"/>
</dbReference>
<dbReference type="Gene3D" id="2.40.30.30">
    <property type="entry name" value="Riboflavin kinase-like"/>
    <property type="match status" value="1"/>
</dbReference>
<dbReference type="Pfam" id="PF01687">
    <property type="entry name" value="Flavokinase"/>
    <property type="match status" value="1"/>
</dbReference>
<evidence type="ECO:0000256" key="11">
    <source>
        <dbReference type="ARBA" id="ARBA00022840"/>
    </source>
</evidence>
<dbReference type="EC" id="2.7.1.26" evidence="15"/>
<keyword evidence="5 15" id="KW-0288">FMN</keyword>
<keyword evidence="4 15" id="KW-0285">Flavoprotein</keyword>
<evidence type="ECO:0000256" key="8">
    <source>
        <dbReference type="ARBA" id="ARBA00022741"/>
    </source>
</evidence>
<evidence type="ECO:0000256" key="9">
    <source>
        <dbReference type="ARBA" id="ARBA00022777"/>
    </source>
</evidence>
<comment type="caution">
    <text evidence="17">The sequence shown here is derived from an EMBL/GenBank/DDBJ whole genome shotgun (WGS) entry which is preliminary data.</text>
</comment>
<dbReference type="PANTHER" id="PTHR22749">
    <property type="entry name" value="RIBOFLAVIN KINASE/FMN ADENYLYLTRANSFERASE"/>
    <property type="match status" value="1"/>
</dbReference>
<evidence type="ECO:0000256" key="7">
    <source>
        <dbReference type="ARBA" id="ARBA00022695"/>
    </source>
</evidence>
<evidence type="ECO:0000256" key="13">
    <source>
        <dbReference type="ARBA" id="ARBA00047880"/>
    </source>
</evidence>
<comment type="pathway">
    <text evidence="2 15">Cofactor biosynthesis; FAD biosynthesis; FAD from FMN: step 1/1.</text>
</comment>
<dbReference type="InterPro" id="IPR015865">
    <property type="entry name" value="Riboflavin_kinase_bac/euk"/>
</dbReference>
<dbReference type="SUPFAM" id="SSF52374">
    <property type="entry name" value="Nucleotidylyl transferase"/>
    <property type="match status" value="1"/>
</dbReference>
<evidence type="ECO:0000256" key="5">
    <source>
        <dbReference type="ARBA" id="ARBA00022643"/>
    </source>
</evidence>
<evidence type="ECO:0000256" key="2">
    <source>
        <dbReference type="ARBA" id="ARBA00004726"/>
    </source>
</evidence>
<keyword evidence="9 15" id="KW-0418">Kinase</keyword>
<dbReference type="EC" id="2.7.7.2" evidence="15"/>
<dbReference type="InterPro" id="IPR015864">
    <property type="entry name" value="FAD_synthase"/>
</dbReference>
<dbReference type="PANTHER" id="PTHR22749:SF6">
    <property type="entry name" value="RIBOFLAVIN KINASE"/>
    <property type="match status" value="1"/>
</dbReference>
<dbReference type="InterPro" id="IPR023465">
    <property type="entry name" value="Riboflavin_kinase_dom_sf"/>
</dbReference>
<dbReference type="CDD" id="cd02064">
    <property type="entry name" value="FAD_synthetase_N"/>
    <property type="match status" value="1"/>
</dbReference>
<comment type="function">
    <text evidence="1">Catalyzes the phosphorylation of riboflavin to FMN followed by the adenylation of FMN to FAD.</text>
</comment>
<comment type="similarity">
    <text evidence="15">Belongs to the ribF family.</text>
</comment>
<comment type="pathway">
    <text evidence="3 15">Cofactor biosynthesis; FMN biosynthesis; FMN from riboflavin (ATP route): step 1/1.</text>
</comment>
<keyword evidence="18" id="KW-1185">Reference proteome</keyword>
<evidence type="ECO:0000256" key="1">
    <source>
        <dbReference type="ARBA" id="ARBA00002121"/>
    </source>
</evidence>
<evidence type="ECO:0000256" key="14">
    <source>
        <dbReference type="ARBA" id="ARBA00049494"/>
    </source>
</evidence>
<dbReference type="GO" id="GO:0003919">
    <property type="term" value="F:FMN adenylyltransferase activity"/>
    <property type="evidence" value="ECO:0007669"/>
    <property type="project" value="UniProtKB-EC"/>
</dbReference>
<keyword evidence="10 15" id="KW-0274">FAD</keyword>
<dbReference type="PIRSF" id="PIRSF004491">
    <property type="entry name" value="FAD_Synth"/>
    <property type="match status" value="1"/>
</dbReference>
<keyword evidence="8 15" id="KW-0547">Nucleotide-binding</keyword>
<organism evidence="17 18">
    <name type="scientific">Novosphingobium beihaiensis</name>
    <dbReference type="NCBI Taxonomy" id="2930389"/>
    <lineage>
        <taxon>Bacteria</taxon>
        <taxon>Pseudomonadati</taxon>
        <taxon>Pseudomonadota</taxon>
        <taxon>Alphaproteobacteria</taxon>
        <taxon>Sphingomonadales</taxon>
        <taxon>Sphingomonadaceae</taxon>
        <taxon>Novosphingobium</taxon>
    </lineage>
</organism>
<feature type="domain" description="Riboflavin kinase" evidence="16">
    <location>
        <begin position="183"/>
        <end position="307"/>
    </location>
</feature>
<dbReference type="NCBIfam" id="NF004160">
    <property type="entry name" value="PRK05627.1-3"/>
    <property type="match status" value="1"/>
</dbReference>
<comment type="catalytic activity">
    <reaction evidence="14 15">
        <text>FMN + ATP + H(+) = FAD + diphosphate</text>
        <dbReference type="Rhea" id="RHEA:17237"/>
        <dbReference type="ChEBI" id="CHEBI:15378"/>
        <dbReference type="ChEBI" id="CHEBI:30616"/>
        <dbReference type="ChEBI" id="CHEBI:33019"/>
        <dbReference type="ChEBI" id="CHEBI:57692"/>
        <dbReference type="ChEBI" id="CHEBI:58210"/>
        <dbReference type="EC" id="2.7.7.2"/>
    </reaction>
</comment>
<dbReference type="EMBL" id="JALHLG010000032">
    <property type="protein sequence ID" value="MCJ2188372.1"/>
    <property type="molecule type" value="Genomic_DNA"/>
</dbReference>
<dbReference type="Gene3D" id="3.40.50.620">
    <property type="entry name" value="HUPs"/>
    <property type="match status" value="1"/>
</dbReference>
<keyword evidence="7 15" id="KW-0548">Nucleotidyltransferase</keyword>
<evidence type="ECO:0000313" key="18">
    <source>
        <dbReference type="Proteomes" id="UP001202281"/>
    </source>
</evidence>
<gene>
    <name evidence="17" type="ORF">MTR66_16315</name>
</gene>
<comment type="catalytic activity">
    <reaction evidence="13 15">
        <text>riboflavin + ATP = FMN + ADP + H(+)</text>
        <dbReference type="Rhea" id="RHEA:14357"/>
        <dbReference type="ChEBI" id="CHEBI:15378"/>
        <dbReference type="ChEBI" id="CHEBI:30616"/>
        <dbReference type="ChEBI" id="CHEBI:57986"/>
        <dbReference type="ChEBI" id="CHEBI:58210"/>
        <dbReference type="ChEBI" id="CHEBI:456216"/>
        <dbReference type="EC" id="2.7.1.26"/>
    </reaction>
</comment>
<reference evidence="17 18" key="1">
    <citation type="submission" date="2022-04" db="EMBL/GenBank/DDBJ databases">
        <title>Identification of a novel bacterium isolated from mangrove sediments.</title>
        <authorList>
            <person name="Pan X."/>
        </authorList>
    </citation>
    <scope>NUCLEOTIDE SEQUENCE [LARGE SCALE GENOMIC DNA]</scope>
    <source>
        <strain evidence="17 18">B2638</strain>
    </source>
</reference>
<sequence length="314" mass="34034">MIRLDNRHPIPESLRGAIVALGNFDGFHQGHQAVVGEAIRWARAEGRPAIVATFDPHPVRLFQPDAEPFRLTTLEQREELFAGAGADAMLVLHFDRAMAAMSAPGWVEKELAGHLGAAGVVTGEDFTFGKGRSGNPQVLREAGARFGLSGRTVGPVCDGEGVISSSRIRDALKAGDCATAMRLLTRPFAIRGTVQHGDKLGREMGFPTANIALESYLRPHYGVYAVTGRLPDGRVLPGAANLGIRPQFEVPKELLEPHFFDFSEDLYDQEIEVSFHHFLRPEAKFDSFDALIAQIGADCVKARELLAGIGETGV</sequence>